<organism evidence="1 2">
    <name type="scientific">Mucor velutinosus</name>
    <dbReference type="NCBI Taxonomy" id="708070"/>
    <lineage>
        <taxon>Eukaryota</taxon>
        <taxon>Fungi</taxon>
        <taxon>Fungi incertae sedis</taxon>
        <taxon>Mucoromycota</taxon>
        <taxon>Mucoromycotina</taxon>
        <taxon>Mucoromycetes</taxon>
        <taxon>Mucorales</taxon>
        <taxon>Mucorineae</taxon>
        <taxon>Mucoraceae</taxon>
        <taxon>Mucor</taxon>
    </lineage>
</organism>
<sequence>MKLTNDLSLSLKSFQIIVVSPEFAKWNIDLLRALFLETGWITTKDSNSNSKLMLVPYIEAYLNAFQMVDTRKESFQREAKYMLLSRQTAEEKSKVIYRATCFQMQCAKELLAAGSKKLAFSDFLLVPSILGSKSICLPTIDEALLAASKRILTEFRDNYKTQHGIDMKDELSEDEVCEIATELANITPLRWNQYGEIGKVGEDVSSETLAKDQLQDLREYPIKRFLMDLTQDADVQQYTKAVCDFLQESLEESGSIKGAPDGVRRIILASGHLENQHGFCIEKALLQAKLIKPEDRFTRTNVENGMLHRPLKMAQIANALLPPLIQNEKKSDGSIFSGRPEDGNKNPLPLNSFYLQANIGERLIHFILNKVVKIPSPGNPIELFTALEKTVKMNDILTAASEIMWGHYQQLESDGHLEALITCCSEHEDINLSLGHYKCFTANLTNLINNWFQDKSAITNEELDTHQMVSINKKCSCALKITHRMLLETGLKPAVSSIAGIIVGTTLSIDHFGLYSISALFVKGGANFVDNVYCSDCLQHHLEEKLAKFFHNHHRKLVMYFVEKETEDVLKQYLVKGNYKQINGSTYAINMEIDTRESSFSFGLLNDHSSVYRDIWGIYYPARNWNASYLFKSKYTILNKGNDLPSTGFRRLFLSRWKSASVGESS</sequence>
<name>A0AAN7DPZ9_9FUNG</name>
<evidence type="ECO:0000313" key="1">
    <source>
        <dbReference type="EMBL" id="KAK4521208.1"/>
    </source>
</evidence>
<keyword evidence="2" id="KW-1185">Reference proteome</keyword>
<evidence type="ECO:0000313" key="2">
    <source>
        <dbReference type="Proteomes" id="UP001304243"/>
    </source>
</evidence>
<dbReference type="EMBL" id="JASEJX010000006">
    <property type="protein sequence ID" value="KAK4521208.1"/>
    <property type="molecule type" value="Genomic_DNA"/>
</dbReference>
<reference evidence="1 2" key="1">
    <citation type="submission" date="2022-11" db="EMBL/GenBank/DDBJ databases">
        <title>Mucor velutinosus strain NIH1002 WGS.</title>
        <authorList>
            <person name="Subramanian P."/>
            <person name="Mullikin J.C."/>
            <person name="Segre J.A."/>
            <person name="Zelazny A.M."/>
        </authorList>
    </citation>
    <scope>NUCLEOTIDE SEQUENCE [LARGE SCALE GENOMIC DNA]</scope>
    <source>
        <strain evidence="1 2">NIH1002</strain>
    </source>
</reference>
<comment type="caution">
    <text evidence="1">The sequence shown here is derived from an EMBL/GenBank/DDBJ whole genome shotgun (WGS) entry which is preliminary data.</text>
</comment>
<protein>
    <submittedName>
        <fullName evidence="1">Uncharacterized protein</fullName>
    </submittedName>
</protein>
<proteinExistence type="predicted"/>
<dbReference type="GeneID" id="89956839"/>
<dbReference type="Proteomes" id="UP001304243">
    <property type="component" value="Unassembled WGS sequence"/>
</dbReference>
<dbReference type="AlphaFoldDB" id="A0AAN7DPZ9"/>
<dbReference type="RefSeq" id="XP_064687874.1">
    <property type="nucleotide sequence ID" value="XM_064832319.1"/>
</dbReference>
<gene>
    <name evidence="1" type="ORF">ATC70_013153</name>
</gene>
<accession>A0AAN7DPZ9</accession>